<protein>
    <submittedName>
        <fullName evidence="1">Putative secreted protein</fullName>
    </submittedName>
</protein>
<evidence type="ECO:0000313" key="1">
    <source>
        <dbReference type="EMBL" id="JAW15488.1"/>
    </source>
</evidence>
<accession>A0A224XZJ1</accession>
<proteinExistence type="predicted"/>
<sequence>MLFLSHSSSESEDIMILLAVSLTLLLIPAQSWPLLLECVLGPPLLSSELSDNDMDGAVLATSTGTSISESISVWCFDSIVSG</sequence>
<organism evidence="1">
    <name type="scientific">Panstrongylus lignarius</name>
    <dbReference type="NCBI Taxonomy" id="156445"/>
    <lineage>
        <taxon>Eukaryota</taxon>
        <taxon>Metazoa</taxon>
        <taxon>Ecdysozoa</taxon>
        <taxon>Arthropoda</taxon>
        <taxon>Hexapoda</taxon>
        <taxon>Insecta</taxon>
        <taxon>Pterygota</taxon>
        <taxon>Neoptera</taxon>
        <taxon>Paraneoptera</taxon>
        <taxon>Hemiptera</taxon>
        <taxon>Heteroptera</taxon>
        <taxon>Panheteroptera</taxon>
        <taxon>Cimicomorpha</taxon>
        <taxon>Reduviidae</taxon>
        <taxon>Triatominae</taxon>
        <taxon>Panstrongylus</taxon>
    </lineage>
</organism>
<name>A0A224XZJ1_9HEMI</name>
<dbReference type="AlphaFoldDB" id="A0A224XZJ1"/>
<dbReference type="EMBL" id="GFTR01000938">
    <property type="protein sequence ID" value="JAW15488.1"/>
    <property type="molecule type" value="Transcribed_RNA"/>
</dbReference>
<reference evidence="1" key="1">
    <citation type="journal article" date="2018" name="PLoS Negl. Trop. Dis.">
        <title>An insight into the salivary gland and fat body transcriptome of Panstrongylus lignarius (Hemiptera: Heteroptera), the main vector of Chagas disease in Peru.</title>
        <authorList>
            <person name="Nevoa J.C."/>
            <person name="Mendes M.T."/>
            <person name="da Silva M.V."/>
            <person name="Soares S.C."/>
            <person name="Oliveira C.J.F."/>
            <person name="Ribeiro J.M.C."/>
        </authorList>
    </citation>
    <scope>NUCLEOTIDE SEQUENCE</scope>
</reference>